<name>A0ACB8C8Y9_DERSI</name>
<protein>
    <submittedName>
        <fullName evidence="1">Uncharacterized protein</fullName>
    </submittedName>
</protein>
<organism evidence="1 2">
    <name type="scientific">Dermacentor silvarum</name>
    <name type="common">Tick</name>
    <dbReference type="NCBI Taxonomy" id="543639"/>
    <lineage>
        <taxon>Eukaryota</taxon>
        <taxon>Metazoa</taxon>
        <taxon>Ecdysozoa</taxon>
        <taxon>Arthropoda</taxon>
        <taxon>Chelicerata</taxon>
        <taxon>Arachnida</taxon>
        <taxon>Acari</taxon>
        <taxon>Parasitiformes</taxon>
        <taxon>Ixodida</taxon>
        <taxon>Ixodoidea</taxon>
        <taxon>Ixodidae</taxon>
        <taxon>Rhipicephalinae</taxon>
        <taxon>Dermacentor</taxon>
    </lineage>
</organism>
<evidence type="ECO:0000313" key="2">
    <source>
        <dbReference type="Proteomes" id="UP000821865"/>
    </source>
</evidence>
<gene>
    <name evidence="1" type="ORF">HPB49_011027</name>
</gene>
<sequence>MTAFCSVFERTLVVAKYLVKRNQKCRGAFSRPSCITASHKASVESRKIFSPTVRAGSPETAFLYALHSAGVAHTVARACATGQLKECACGSTAAAHGAWRWGGCSDDIQAGLRVSRQLGRAAERSSRSTEPLRQAANLHNLRAGRIALASRVRLRCRCHGVSGSCGLRSCWRTLAPLASVGRLLRSRYRRSVRLRRLGDPRARPSDLVHVRPSPDFCRPEPGVPGSQGRPCAEPASCGRLCCGRGFETRTLRRLQRCRCRFHWCCYVTCDTCETRVQLHACR</sequence>
<dbReference type="Proteomes" id="UP000821865">
    <property type="component" value="Chromosome 8"/>
</dbReference>
<dbReference type="EMBL" id="CM023477">
    <property type="protein sequence ID" value="KAH7937344.1"/>
    <property type="molecule type" value="Genomic_DNA"/>
</dbReference>
<reference evidence="1" key="1">
    <citation type="submission" date="2020-05" db="EMBL/GenBank/DDBJ databases">
        <title>Large-scale comparative analyses of tick genomes elucidate their genetic diversity and vector capacities.</title>
        <authorList>
            <person name="Jia N."/>
            <person name="Wang J."/>
            <person name="Shi W."/>
            <person name="Du L."/>
            <person name="Sun Y."/>
            <person name="Zhan W."/>
            <person name="Jiang J."/>
            <person name="Wang Q."/>
            <person name="Zhang B."/>
            <person name="Ji P."/>
            <person name="Sakyi L.B."/>
            <person name="Cui X."/>
            <person name="Yuan T."/>
            <person name="Jiang B."/>
            <person name="Yang W."/>
            <person name="Lam T.T.-Y."/>
            <person name="Chang Q."/>
            <person name="Ding S."/>
            <person name="Wang X."/>
            <person name="Zhu J."/>
            <person name="Ruan X."/>
            <person name="Zhao L."/>
            <person name="Wei J."/>
            <person name="Que T."/>
            <person name="Du C."/>
            <person name="Cheng J."/>
            <person name="Dai P."/>
            <person name="Han X."/>
            <person name="Huang E."/>
            <person name="Gao Y."/>
            <person name="Liu J."/>
            <person name="Shao H."/>
            <person name="Ye R."/>
            <person name="Li L."/>
            <person name="Wei W."/>
            <person name="Wang X."/>
            <person name="Wang C."/>
            <person name="Yang T."/>
            <person name="Huo Q."/>
            <person name="Li W."/>
            <person name="Guo W."/>
            <person name="Chen H."/>
            <person name="Zhou L."/>
            <person name="Ni X."/>
            <person name="Tian J."/>
            <person name="Zhou Y."/>
            <person name="Sheng Y."/>
            <person name="Liu T."/>
            <person name="Pan Y."/>
            <person name="Xia L."/>
            <person name="Li J."/>
            <person name="Zhao F."/>
            <person name="Cao W."/>
        </authorList>
    </citation>
    <scope>NUCLEOTIDE SEQUENCE</scope>
    <source>
        <strain evidence="1">Dsil-2018</strain>
    </source>
</reference>
<evidence type="ECO:0000313" key="1">
    <source>
        <dbReference type="EMBL" id="KAH7937344.1"/>
    </source>
</evidence>
<accession>A0ACB8C8Y9</accession>
<proteinExistence type="predicted"/>
<comment type="caution">
    <text evidence="1">The sequence shown here is derived from an EMBL/GenBank/DDBJ whole genome shotgun (WGS) entry which is preliminary data.</text>
</comment>
<keyword evidence="2" id="KW-1185">Reference proteome</keyword>